<feature type="compositionally biased region" description="Gly residues" evidence="2">
    <location>
        <begin position="10"/>
        <end position="23"/>
    </location>
</feature>
<dbReference type="GO" id="GO:0005929">
    <property type="term" value="C:cilium"/>
    <property type="evidence" value="ECO:0007669"/>
    <property type="project" value="TreeGrafter"/>
</dbReference>
<dbReference type="PANTHER" id="PTHR31432">
    <property type="entry name" value="INTRAFLAGELLAR TRANSPORT PROTEIN 74 HOMOLOG"/>
    <property type="match status" value="1"/>
</dbReference>
<organism evidence="3">
    <name type="scientific">Dunaliella tertiolecta</name>
    <name type="common">Green alga</name>
    <dbReference type="NCBI Taxonomy" id="3047"/>
    <lineage>
        <taxon>Eukaryota</taxon>
        <taxon>Viridiplantae</taxon>
        <taxon>Chlorophyta</taxon>
        <taxon>core chlorophytes</taxon>
        <taxon>Chlorophyceae</taxon>
        <taxon>CS clade</taxon>
        <taxon>Chlamydomonadales</taxon>
        <taxon>Dunaliellaceae</taxon>
        <taxon>Dunaliella</taxon>
    </lineage>
</organism>
<reference evidence="3" key="1">
    <citation type="submission" date="2021-01" db="EMBL/GenBank/DDBJ databases">
        <authorList>
            <person name="Corre E."/>
            <person name="Pelletier E."/>
            <person name="Niang G."/>
            <person name="Scheremetjew M."/>
            <person name="Finn R."/>
            <person name="Kale V."/>
            <person name="Holt S."/>
            <person name="Cochrane G."/>
            <person name="Meng A."/>
            <person name="Brown T."/>
            <person name="Cohen L."/>
        </authorList>
    </citation>
    <scope>NUCLEOTIDE SEQUENCE</scope>
    <source>
        <strain evidence="3">CCMP1320</strain>
    </source>
</reference>
<evidence type="ECO:0000256" key="1">
    <source>
        <dbReference type="SAM" id="Coils"/>
    </source>
</evidence>
<feature type="coiled-coil region" evidence="1">
    <location>
        <begin position="469"/>
        <end position="636"/>
    </location>
</feature>
<feature type="coiled-coil region" evidence="1">
    <location>
        <begin position="307"/>
        <end position="344"/>
    </location>
</feature>
<evidence type="ECO:0000256" key="2">
    <source>
        <dbReference type="SAM" id="MobiDB-lite"/>
    </source>
</evidence>
<accession>A0A7S3VJE3</accession>
<feature type="coiled-coil region" evidence="1">
    <location>
        <begin position="234"/>
        <end position="261"/>
    </location>
</feature>
<dbReference type="InterPro" id="IPR029602">
    <property type="entry name" value="IFT74"/>
</dbReference>
<keyword evidence="1" id="KW-0175">Coiled coil</keyword>
<evidence type="ECO:0000313" key="3">
    <source>
        <dbReference type="EMBL" id="CAE0488738.1"/>
    </source>
</evidence>
<dbReference type="GO" id="GO:0035735">
    <property type="term" value="P:intraciliary transport involved in cilium assembly"/>
    <property type="evidence" value="ECO:0007669"/>
    <property type="project" value="TreeGrafter"/>
</dbReference>
<dbReference type="Gene3D" id="1.10.287.1490">
    <property type="match status" value="1"/>
</dbReference>
<feature type="compositionally biased region" description="Polar residues" evidence="2">
    <location>
        <begin position="51"/>
        <end position="61"/>
    </location>
</feature>
<name>A0A7S3VJE3_DUNTE</name>
<dbReference type="GO" id="GO:0048487">
    <property type="term" value="F:beta-tubulin binding"/>
    <property type="evidence" value="ECO:0007669"/>
    <property type="project" value="InterPro"/>
</dbReference>
<dbReference type="GO" id="GO:0030992">
    <property type="term" value="C:intraciliary transport particle B"/>
    <property type="evidence" value="ECO:0007669"/>
    <property type="project" value="InterPro"/>
</dbReference>
<dbReference type="EMBL" id="HBIP01007227">
    <property type="protein sequence ID" value="CAE0488738.1"/>
    <property type="molecule type" value="Transcribed_RNA"/>
</dbReference>
<proteinExistence type="predicted"/>
<dbReference type="PANTHER" id="PTHR31432:SF0">
    <property type="entry name" value="INTRAFLAGELLAR TRANSPORT PROTEIN 74 HOMOLOG"/>
    <property type="match status" value="1"/>
</dbReference>
<feature type="region of interest" description="Disordered" evidence="2">
    <location>
        <begin position="1"/>
        <end position="99"/>
    </location>
</feature>
<gene>
    <name evidence="3" type="ORF">DTER00134_LOCUS3808</name>
</gene>
<sequence length="641" mass="71841">MERPSSRGGAYAGGANTGMGKGASGSIIGAPDRPMTGQKGFGTFPGGAPSTAMSGASSLLNRSLGAPGGAPPGTAYKRLGTGQARPGSNAGGPNASSALRTGAEVQVDNRPLTQHGVVGIRKQTGTGGRQILDKNYFVNELRQKRLDIANVTQKMRDEVDALTKRQAQFQAMDKRCADLTKEVKQHQESLADFNTVLDKVGSQTPTYDISREHAAIRERNDALRRRVDGVLTDRLSVEQKARAAENRFQEIQNSMDGKLNELPPSQRQIYYALAQEQAALTQESKHFEESIDALDRQLAVQEGELGRNPLKQKALQLQEQIQNLKEKKAELQQEEDRSKQWPEEQREQLMAKIKSDNASADQFAHQARELQDYIKRTEARLHSLAGNGPAVNAAEEAAKREKFQELVAKERDLSNFMDGFPSRKAAKVEEMRAKQDAIVAQLEKINKLVAISEGALPSTNKFKEMQDELEYKQMQLENTQMTQERLKEELLMRQNELEKIDTLEEKIKSELQQLAEKSEQIQKQTTEFADVEEMRTKAEANKARLEQQQVKLLQRKDMLRQIVGEKTVKYQAKKAQLQENAYQVNLEKLENKLRNLHTNIFQMTDTIKTKESETNYKGLALNIAQLTEELNNSVKRAMIAL</sequence>
<protein>
    <submittedName>
        <fullName evidence="3">Uncharacterized protein</fullName>
    </submittedName>
</protein>
<dbReference type="AlphaFoldDB" id="A0A7S3VJE3"/>